<dbReference type="Gene3D" id="3.30.390.30">
    <property type="match status" value="1"/>
</dbReference>
<accession>A0A7X3FNI7</accession>
<dbReference type="SUPFAM" id="SSF55424">
    <property type="entry name" value="FAD/NAD-linked reductases, dimerisation (C-terminal) domain"/>
    <property type="match status" value="1"/>
</dbReference>
<evidence type="ECO:0000256" key="1">
    <source>
        <dbReference type="ARBA" id="ARBA00007532"/>
    </source>
</evidence>
<keyword evidence="5" id="KW-0547">Nucleotide-binding</keyword>
<dbReference type="InterPro" id="IPR001100">
    <property type="entry name" value="Pyr_nuc-diS_OxRdtase"/>
</dbReference>
<comment type="caution">
    <text evidence="9">The sequence shown here is derived from an EMBL/GenBank/DDBJ whole genome shotgun (WGS) entry which is preliminary data.</text>
</comment>
<dbReference type="PRINTS" id="PR00411">
    <property type="entry name" value="PNDRDTASEI"/>
</dbReference>
<dbReference type="EMBL" id="WQRF01000001">
    <property type="protein sequence ID" value="MVS97869.1"/>
    <property type="molecule type" value="Genomic_DNA"/>
</dbReference>
<feature type="binding site" evidence="5">
    <location>
        <begin position="177"/>
        <end position="184"/>
    </location>
    <ligand>
        <name>NAD(+)</name>
        <dbReference type="ChEBI" id="CHEBI:57540"/>
    </ligand>
</feature>
<dbReference type="NCBIfam" id="NF004992">
    <property type="entry name" value="PRK06370.1-4"/>
    <property type="match status" value="1"/>
</dbReference>
<dbReference type="PRINTS" id="PR00368">
    <property type="entry name" value="FADPNR"/>
</dbReference>
<dbReference type="Gene3D" id="3.50.50.60">
    <property type="entry name" value="FAD/NAD(P)-binding domain"/>
    <property type="match status" value="2"/>
</dbReference>
<comment type="cofactor">
    <cofactor evidence="5">
        <name>FAD</name>
        <dbReference type="ChEBI" id="CHEBI:57692"/>
    </cofactor>
    <text evidence="5">Binds 1 FAD per subunit.</text>
</comment>
<dbReference type="InterPro" id="IPR023753">
    <property type="entry name" value="FAD/NAD-binding_dom"/>
</dbReference>
<comment type="similarity">
    <text evidence="1">Belongs to the class-I pyridine nucleotide-disulfide oxidoreductase family.</text>
</comment>
<feature type="domain" description="FAD/NAD(P)-binding" evidence="8">
    <location>
        <begin position="6"/>
        <end position="319"/>
    </location>
</feature>
<dbReference type="InterPro" id="IPR016156">
    <property type="entry name" value="FAD/NAD-linked_Rdtase_dimer_sf"/>
</dbReference>
<gene>
    <name evidence="9" type="ORF">GO014_02330</name>
</gene>
<dbReference type="PIRSF" id="PIRSF000350">
    <property type="entry name" value="Mercury_reductase_MerA"/>
    <property type="match status" value="1"/>
</dbReference>
<evidence type="ECO:0000256" key="3">
    <source>
        <dbReference type="ARBA" id="ARBA00022827"/>
    </source>
</evidence>
<proteinExistence type="inferred from homology"/>
<keyword evidence="5" id="KW-0520">NAD</keyword>
<organism evidence="9 10">
    <name type="scientific">Devosia marina</name>
    <dbReference type="NCBI Taxonomy" id="2683198"/>
    <lineage>
        <taxon>Bacteria</taxon>
        <taxon>Pseudomonadati</taxon>
        <taxon>Pseudomonadota</taxon>
        <taxon>Alphaproteobacteria</taxon>
        <taxon>Hyphomicrobiales</taxon>
        <taxon>Devosiaceae</taxon>
        <taxon>Devosia</taxon>
    </lineage>
</organism>
<evidence type="ECO:0000256" key="6">
    <source>
        <dbReference type="PIRSR" id="PIRSR000350-4"/>
    </source>
</evidence>
<feature type="binding site" evidence="5">
    <location>
        <position position="200"/>
    </location>
    <ligand>
        <name>NAD(+)</name>
        <dbReference type="ChEBI" id="CHEBI:57540"/>
    </ligand>
</feature>
<dbReference type="PANTHER" id="PTHR43014">
    <property type="entry name" value="MERCURIC REDUCTASE"/>
    <property type="match status" value="1"/>
</dbReference>
<evidence type="ECO:0000256" key="4">
    <source>
        <dbReference type="PIRSR" id="PIRSR000350-2"/>
    </source>
</evidence>
<protein>
    <submittedName>
        <fullName evidence="9">FAD-containing oxidoreductase</fullName>
    </submittedName>
</protein>
<dbReference type="GO" id="GO:0003955">
    <property type="term" value="F:NAD(P)H dehydrogenase (quinone) activity"/>
    <property type="evidence" value="ECO:0007669"/>
    <property type="project" value="TreeGrafter"/>
</dbReference>
<reference evidence="9 10" key="1">
    <citation type="submission" date="2019-12" db="EMBL/GenBank/DDBJ databases">
        <title>Devosia maris sp. nov., isolated from the deep seawater.</title>
        <authorList>
            <person name="Liu Y."/>
        </authorList>
    </citation>
    <scope>NUCLEOTIDE SEQUENCE [LARGE SCALE GENOMIC DNA]</scope>
    <source>
        <strain evidence="9 10">L53-10-65</strain>
    </source>
</reference>
<dbReference type="Pfam" id="PF02852">
    <property type="entry name" value="Pyr_redox_dim"/>
    <property type="match status" value="1"/>
</dbReference>
<feature type="disulfide bond" description="Redox-active" evidence="6">
    <location>
        <begin position="42"/>
        <end position="47"/>
    </location>
</feature>
<evidence type="ECO:0000259" key="7">
    <source>
        <dbReference type="Pfam" id="PF02852"/>
    </source>
</evidence>
<feature type="active site" description="Proton acceptor" evidence="4">
    <location>
        <position position="441"/>
    </location>
</feature>
<dbReference type="Pfam" id="PF07992">
    <property type="entry name" value="Pyr_redox_2"/>
    <property type="match status" value="1"/>
</dbReference>
<evidence type="ECO:0000256" key="2">
    <source>
        <dbReference type="ARBA" id="ARBA00022630"/>
    </source>
</evidence>
<dbReference type="InterPro" id="IPR004099">
    <property type="entry name" value="Pyr_nucl-diS_OxRdtase_dimer"/>
</dbReference>
<dbReference type="PANTHER" id="PTHR43014:SF2">
    <property type="entry name" value="MERCURIC REDUCTASE"/>
    <property type="match status" value="1"/>
</dbReference>
<feature type="binding site" evidence="5">
    <location>
        <position position="51"/>
    </location>
    <ligand>
        <name>FAD</name>
        <dbReference type="ChEBI" id="CHEBI:57692"/>
    </ligand>
</feature>
<sequence length="463" mass="49236">MTKTFDAIIIGAGQAGPPLAARLTAAGQTVALIEREQVDGTCVNTGCTPTKALVASAKIAHSVAHAKEYGVSIGATPEVDFNAVLRRAMAISEKSRSSVESWLDGMVGLTLVRGHARFTGPKRISVGGDSYEADQIFLNVGARAAIPDIPGLDQVEALTNSDLFWLKERPQHLAIVGGGYIGLEFAQMFRRFGSRVTIIERGPHLAGKEDPEISEAIRDVLEAEGIAVRTNAECIHFSRSETGPVVGVDCTTGEPEIACSHILLAVGRQPNTDDLGLEQTRVESDKRGFVRVNDRLETNIPGIWALGDCNGKGAFTHTSYNDFEIVASNLLDGGDRKVSDRVMSYGLYIDPPLGRTGLSEAQALANGHKVLIGKRPMTRVGRAVEKGETQGLMKIVVDAETRAILGGAIFGPGGDEAIHSILDMIQMGAKVDALTNTMHIHPTVAELVPTIAGELAPAAMHEP</sequence>
<feature type="domain" description="Pyridine nucleotide-disulphide oxidoreductase dimerisation" evidence="7">
    <location>
        <begin position="346"/>
        <end position="449"/>
    </location>
</feature>
<keyword evidence="10" id="KW-1185">Reference proteome</keyword>
<keyword evidence="2" id="KW-0285">Flavoprotein</keyword>
<dbReference type="RefSeq" id="WP_157288962.1">
    <property type="nucleotide sequence ID" value="NZ_WQRF01000001.1"/>
</dbReference>
<feature type="binding site" evidence="5">
    <location>
        <position position="308"/>
    </location>
    <ligand>
        <name>FAD</name>
        <dbReference type="ChEBI" id="CHEBI:57692"/>
    </ligand>
</feature>
<evidence type="ECO:0000259" key="8">
    <source>
        <dbReference type="Pfam" id="PF07992"/>
    </source>
</evidence>
<evidence type="ECO:0000256" key="5">
    <source>
        <dbReference type="PIRSR" id="PIRSR000350-3"/>
    </source>
</evidence>
<evidence type="ECO:0000313" key="9">
    <source>
        <dbReference type="EMBL" id="MVS97869.1"/>
    </source>
</evidence>
<keyword evidence="3 5" id="KW-0274">FAD</keyword>
<dbReference type="AlphaFoldDB" id="A0A7X3FNI7"/>
<dbReference type="SUPFAM" id="SSF51905">
    <property type="entry name" value="FAD/NAD(P)-binding domain"/>
    <property type="match status" value="1"/>
</dbReference>
<dbReference type="InterPro" id="IPR036188">
    <property type="entry name" value="FAD/NAD-bd_sf"/>
</dbReference>
<dbReference type="Proteomes" id="UP000438106">
    <property type="component" value="Unassembled WGS sequence"/>
</dbReference>
<evidence type="ECO:0000313" key="10">
    <source>
        <dbReference type="Proteomes" id="UP000438106"/>
    </source>
</evidence>
<feature type="binding site" evidence="5">
    <location>
        <position position="267"/>
    </location>
    <ligand>
        <name>NAD(+)</name>
        <dbReference type="ChEBI" id="CHEBI:57540"/>
    </ligand>
</feature>
<dbReference type="GO" id="GO:0050660">
    <property type="term" value="F:flavin adenine dinucleotide binding"/>
    <property type="evidence" value="ECO:0007669"/>
    <property type="project" value="TreeGrafter"/>
</dbReference>
<name>A0A7X3FNI7_9HYPH</name>